<organism evidence="3 4">
    <name type="scientific">Cellvibrio fibrivorans</name>
    <dbReference type="NCBI Taxonomy" id="126350"/>
    <lineage>
        <taxon>Bacteria</taxon>
        <taxon>Pseudomonadati</taxon>
        <taxon>Pseudomonadota</taxon>
        <taxon>Gammaproteobacteria</taxon>
        <taxon>Cellvibrionales</taxon>
        <taxon>Cellvibrionaceae</taxon>
        <taxon>Cellvibrio</taxon>
    </lineage>
</organism>
<evidence type="ECO:0000256" key="1">
    <source>
        <dbReference type="SAM" id="Phobius"/>
    </source>
</evidence>
<accession>A0ABU1V1Q5</accession>
<dbReference type="GO" id="GO:0008233">
    <property type="term" value="F:peptidase activity"/>
    <property type="evidence" value="ECO:0007669"/>
    <property type="project" value="UniProtKB-KW"/>
</dbReference>
<protein>
    <submittedName>
        <fullName evidence="3">Membrane protease YdiL (CAAX protease family)</fullName>
    </submittedName>
</protein>
<comment type="caution">
    <text evidence="3">The sequence shown here is derived from an EMBL/GenBank/DDBJ whole genome shotgun (WGS) entry which is preliminary data.</text>
</comment>
<evidence type="ECO:0000259" key="2">
    <source>
        <dbReference type="Pfam" id="PF02517"/>
    </source>
</evidence>
<feature type="transmembrane region" description="Helical" evidence="1">
    <location>
        <begin position="51"/>
        <end position="70"/>
    </location>
</feature>
<keyword evidence="3" id="KW-0645">Protease</keyword>
<keyword evidence="1" id="KW-0472">Membrane</keyword>
<feature type="transmembrane region" description="Helical" evidence="1">
    <location>
        <begin position="244"/>
        <end position="264"/>
    </location>
</feature>
<keyword evidence="1" id="KW-1133">Transmembrane helix</keyword>
<dbReference type="RefSeq" id="WP_310074587.1">
    <property type="nucleotide sequence ID" value="NZ_JAVDVX010000006.1"/>
</dbReference>
<feature type="transmembrane region" description="Helical" evidence="1">
    <location>
        <begin position="6"/>
        <end position="39"/>
    </location>
</feature>
<feature type="transmembrane region" description="Helical" evidence="1">
    <location>
        <begin position="159"/>
        <end position="182"/>
    </location>
</feature>
<feature type="domain" description="CAAX prenyl protease 2/Lysostaphin resistance protein A-like" evidence="2">
    <location>
        <begin position="160"/>
        <end position="255"/>
    </location>
</feature>
<sequence>MNKKELIWGLVLTALVAVLVIVGWLPLANAIGLLGVACLAWFFRKEELNRWIKVGLFLLLVPLAFWVASYEPEGFAYPLLFSLADDAGEAARYQLSVDFAKGIAGFLLLYLLWPRLRANEFVVSARLSLVFMLLAPLFIIGVAISVLGLQWQPKPVEQILQFAVVSLLITCIAEEVFMRFLFQQNLRNAIASFTANRALQDIIPLLLVTGIFVAIHAGISGAAIWVYALVGFLYGLSYTLSKNILYPIAIHFLVNQIHFSFLTYPL</sequence>
<reference evidence="3 4" key="1">
    <citation type="submission" date="2023-07" db="EMBL/GenBank/DDBJ databases">
        <title>Sorghum-associated microbial communities from plants grown in Nebraska, USA.</title>
        <authorList>
            <person name="Schachtman D."/>
        </authorList>
    </citation>
    <scope>NUCLEOTIDE SEQUENCE [LARGE SCALE GENOMIC DNA]</scope>
    <source>
        <strain evidence="3 4">BE190</strain>
    </source>
</reference>
<dbReference type="EMBL" id="JAVDVX010000006">
    <property type="protein sequence ID" value="MDR7091354.1"/>
    <property type="molecule type" value="Genomic_DNA"/>
</dbReference>
<feature type="transmembrane region" description="Helical" evidence="1">
    <location>
        <begin position="203"/>
        <end position="232"/>
    </location>
</feature>
<keyword evidence="3" id="KW-0378">Hydrolase</keyword>
<dbReference type="Pfam" id="PF02517">
    <property type="entry name" value="Rce1-like"/>
    <property type="match status" value="1"/>
</dbReference>
<gene>
    <name evidence="3" type="ORF">J2X05_003389</name>
</gene>
<feature type="transmembrane region" description="Helical" evidence="1">
    <location>
        <begin position="90"/>
        <end position="113"/>
    </location>
</feature>
<keyword evidence="4" id="KW-1185">Reference proteome</keyword>
<name>A0ABU1V1Q5_9GAMM</name>
<keyword evidence="1" id="KW-0812">Transmembrane</keyword>
<dbReference type="InterPro" id="IPR003675">
    <property type="entry name" value="Rce1/LyrA-like_dom"/>
</dbReference>
<evidence type="ECO:0000313" key="3">
    <source>
        <dbReference type="EMBL" id="MDR7091354.1"/>
    </source>
</evidence>
<evidence type="ECO:0000313" key="4">
    <source>
        <dbReference type="Proteomes" id="UP001253595"/>
    </source>
</evidence>
<dbReference type="Proteomes" id="UP001253595">
    <property type="component" value="Unassembled WGS sequence"/>
</dbReference>
<dbReference type="GO" id="GO:0006508">
    <property type="term" value="P:proteolysis"/>
    <property type="evidence" value="ECO:0007669"/>
    <property type="project" value="UniProtKB-KW"/>
</dbReference>
<proteinExistence type="predicted"/>
<feature type="transmembrane region" description="Helical" evidence="1">
    <location>
        <begin position="125"/>
        <end position="147"/>
    </location>
</feature>